<name>A0A420E7Y6_9ALTE</name>
<evidence type="ECO:0000256" key="6">
    <source>
        <dbReference type="ARBA" id="ARBA00022801"/>
    </source>
</evidence>
<dbReference type="InterPro" id="IPR020084">
    <property type="entry name" value="NUDIX_hydrolase_CS"/>
</dbReference>
<dbReference type="PROSITE" id="PS51462">
    <property type="entry name" value="NUDIX"/>
    <property type="match status" value="1"/>
</dbReference>
<evidence type="ECO:0000256" key="8">
    <source>
        <dbReference type="ARBA" id="ARBA00023027"/>
    </source>
</evidence>
<evidence type="ECO:0000313" key="13">
    <source>
        <dbReference type="Proteomes" id="UP000286482"/>
    </source>
</evidence>
<dbReference type="GO" id="GO:0019677">
    <property type="term" value="P:NAD+ catabolic process"/>
    <property type="evidence" value="ECO:0007669"/>
    <property type="project" value="TreeGrafter"/>
</dbReference>
<dbReference type="GO" id="GO:0006742">
    <property type="term" value="P:NADP+ catabolic process"/>
    <property type="evidence" value="ECO:0007669"/>
    <property type="project" value="TreeGrafter"/>
</dbReference>
<dbReference type="InterPro" id="IPR015376">
    <property type="entry name" value="Znr_NADH_PPase"/>
</dbReference>
<dbReference type="OrthoDB" id="9791656at2"/>
<dbReference type="InterPro" id="IPR015797">
    <property type="entry name" value="NUDIX_hydrolase-like_dom_sf"/>
</dbReference>
<comment type="cofactor">
    <cofactor evidence="2">
        <name>Zn(2+)</name>
        <dbReference type="ChEBI" id="CHEBI:29105"/>
    </cofactor>
</comment>
<dbReference type="Proteomes" id="UP000286482">
    <property type="component" value="Unassembled WGS sequence"/>
</dbReference>
<keyword evidence="8" id="KW-0520">NAD</keyword>
<dbReference type="GO" id="GO:0035529">
    <property type="term" value="F:NADH pyrophosphatase activity"/>
    <property type="evidence" value="ECO:0007669"/>
    <property type="project" value="TreeGrafter"/>
</dbReference>
<keyword evidence="5" id="KW-0479">Metal-binding</keyword>
<evidence type="ECO:0000256" key="10">
    <source>
        <dbReference type="RuleBase" id="RU003476"/>
    </source>
</evidence>
<dbReference type="Pfam" id="PF09297">
    <property type="entry name" value="Zn_ribbon_NUD"/>
    <property type="match status" value="1"/>
</dbReference>
<dbReference type="PROSITE" id="PS00893">
    <property type="entry name" value="NUDIX_BOX"/>
    <property type="match status" value="1"/>
</dbReference>
<comment type="caution">
    <text evidence="12">The sequence shown here is derived from an EMBL/GenBank/DDBJ whole genome shotgun (WGS) entry which is preliminary data.</text>
</comment>
<sequence>MTARDGWWFFTCGNQILLIPQGHCIPHGQWNDLALNRDISEPCERFAVYQSEPCYRVELTECFDLGFGQWFELRETMSQLNAALFDLAGKAIQFALFLDTHRFCGRCSKPFERVHWELALQCEACGFRAYPRVSPSIIVLVRKGKQILLANHRRHQQDPPMFTTLAGFIEAGETAEQAVVREVYEESGIKVNNLNYFDSQPWAFPHSLMLGYFADYESGHIRLQKRELSAAHWFDVDNLPLLPPHGTIARRLIECAVDQIKQESDEL</sequence>
<evidence type="ECO:0000256" key="9">
    <source>
        <dbReference type="ARBA" id="ARBA00023679"/>
    </source>
</evidence>
<evidence type="ECO:0000256" key="3">
    <source>
        <dbReference type="ARBA" id="ARBA00009595"/>
    </source>
</evidence>
<evidence type="ECO:0000256" key="2">
    <source>
        <dbReference type="ARBA" id="ARBA00001947"/>
    </source>
</evidence>
<evidence type="ECO:0000313" key="12">
    <source>
        <dbReference type="EMBL" id="RKF14568.1"/>
    </source>
</evidence>
<organism evidence="12 13">
    <name type="scientific">Alginatibacterium sediminis</name>
    <dbReference type="NCBI Taxonomy" id="2164068"/>
    <lineage>
        <taxon>Bacteria</taxon>
        <taxon>Pseudomonadati</taxon>
        <taxon>Pseudomonadota</taxon>
        <taxon>Gammaproteobacteria</taxon>
        <taxon>Alteromonadales</taxon>
        <taxon>Alteromonadaceae</taxon>
        <taxon>Alginatibacterium</taxon>
    </lineage>
</organism>
<evidence type="ECO:0000256" key="5">
    <source>
        <dbReference type="ARBA" id="ARBA00022723"/>
    </source>
</evidence>
<keyword evidence="13" id="KW-1185">Reference proteome</keyword>
<dbReference type="InterPro" id="IPR020476">
    <property type="entry name" value="Nudix_hydrolase"/>
</dbReference>
<dbReference type="PRINTS" id="PR00502">
    <property type="entry name" value="NUDIXFAMILY"/>
</dbReference>
<evidence type="ECO:0000256" key="1">
    <source>
        <dbReference type="ARBA" id="ARBA00001946"/>
    </source>
</evidence>
<evidence type="ECO:0000256" key="4">
    <source>
        <dbReference type="ARBA" id="ARBA00012381"/>
    </source>
</evidence>
<comment type="similarity">
    <text evidence="3">Belongs to the Nudix hydrolase family. NudC subfamily.</text>
</comment>
<dbReference type="Pfam" id="PF00293">
    <property type="entry name" value="NUDIX"/>
    <property type="match status" value="1"/>
</dbReference>
<dbReference type="EMBL" id="RAQO01000009">
    <property type="protein sequence ID" value="RKF14568.1"/>
    <property type="molecule type" value="Genomic_DNA"/>
</dbReference>
<protein>
    <recommendedName>
        <fullName evidence="4">NAD(+) diphosphatase</fullName>
        <ecNumber evidence="4">3.6.1.22</ecNumber>
    </recommendedName>
</protein>
<dbReference type="GO" id="GO:0046872">
    <property type="term" value="F:metal ion binding"/>
    <property type="evidence" value="ECO:0007669"/>
    <property type="project" value="UniProtKB-KW"/>
</dbReference>
<dbReference type="AlphaFoldDB" id="A0A420E7Y6"/>
<keyword evidence="7" id="KW-0460">Magnesium</keyword>
<dbReference type="SUPFAM" id="SSF55811">
    <property type="entry name" value="Nudix"/>
    <property type="match status" value="2"/>
</dbReference>
<dbReference type="PANTHER" id="PTHR42904">
    <property type="entry name" value="NUDIX HYDROLASE, NUDC SUBFAMILY"/>
    <property type="match status" value="1"/>
</dbReference>
<keyword evidence="6 10" id="KW-0378">Hydrolase</keyword>
<gene>
    <name evidence="12" type="ORF">DBZ36_17440</name>
</gene>
<dbReference type="GO" id="GO:0005829">
    <property type="term" value="C:cytosol"/>
    <property type="evidence" value="ECO:0007669"/>
    <property type="project" value="TreeGrafter"/>
</dbReference>
<dbReference type="Gene3D" id="3.90.79.20">
    <property type="match status" value="1"/>
</dbReference>
<feature type="domain" description="Nudix hydrolase" evidence="11">
    <location>
        <begin position="131"/>
        <end position="256"/>
    </location>
</feature>
<dbReference type="InterPro" id="IPR050241">
    <property type="entry name" value="NAD-cap_RNA_hydrolase_NudC"/>
</dbReference>
<dbReference type="Gene3D" id="3.90.79.10">
    <property type="entry name" value="Nucleoside Triphosphate Pyrophosphohydrolase"/>
    <property type="match status" value="1"/>
</dbReference>
<dbReference type="NCBIfam" id="NF001299">
    <property type="entry name" value="PRK00241.1"/>
    <property type="match status" value="1"/>
</dbReference>
<evidence type="ECO:0000259" key="11">
    <source>
        <dbReference type="PROSITE" id="PS51462"/>
    </source>
</evidence>
<reference evidence="12 13" key="1">
    <citation type="submission" date="2018-09" db="EMBL/GenBank/DDBJ databases">
        <authorList>
            <person name="Wang Z."/>
        </authorList>
    </citation>
    <scope>NUCLEOTIDE SEQUENCE [LARGE SCALE GENOMIC DNA]</scope>
    <source>
        <strain evidence="12 13">ALS 81</strain>
    </source>
</reference>
<comment type="catalytic activity">
    <reaction evidence="9">
        <text>a 5'-end NAD(+)-phospho-ribonucleoside in mRNA + H2O = a 5'-end phospho-adenosine-phospho-ribonucleoside in mRNA + beta-nicotinamide D-ribonucleotide + 2 H(+)</text>
        <dbReference type="Rhea" id="RHEA:60876"/>
        <dbReference type="Rhea" id="RHEA-COMP:15698"/>
        <dbReference type="Rhea" id="RHEA-COMP:15719"/>
        <dbReference type="ChEBI" id="CHEBI:14649"/>
        <dbReference type="ChEBI" id="CHEBI:15377"/>
        <dbReference type="ChEBI" id="CHEBI:15378"/>
        <dbReference type="ChEBI" id="CHEBI:144029"/>
        <dbReference type="ChEBI" id="CHEBI:144051"/>
    </reaction>
    <physiologicalReaction direction="left-to-right" evidence="9">
        <dbReference type="Rhea" id="RHEA:60877"/>
    </physiologicalReaction>
</comment>
<dbReference type="EC" id="3.6.1.22" evidence="4"/>
<dbReference type="InterPro" id="IPR049734">
    <property type="entry name" value="NudC-like_C"/>
</dbReference>
<accession>A0A420E7Y6</accession>
<evidence type="ECO:0000256" key="7">
    <source>
        <dbReference type="ARBA" id="ARBA00022842"/>
    </source>
</evidence>
<dbReference type="PANTHER" id="PTHR42904:SF6">
    <property type="entry name" value="NAD-CAPPED RNA HYDROLASE NUDT12"/>
    <property type="match status" value="1"/>
</dbReference>
<dbReference type="CDD" id="cd03429">
    <property type="entry name" value="NUDIX_NADH_pyrophosphatase_Nudt13"/>
    <property type="match status" value="1"/>
</dbReference>
<comment type="cofactor">
    <cofactor evidence="1">
        <name>Mg(2+)</name>
        <dbReference type="ChEBI" id="CHEBI:18420"/>
    </cofactor>
</comment>
<proteinExistence type="inferred from homology"/>
<dbReference type="GO" id="GO:0110153">
    <property type="term" value="F:RNA NAD-cap (NMN-forming) hydrolase activity"/>
    <property type="evidence" value="ECO:0007669"/>
    <property type="project" value="RHEA"/>
</dbReference>
<dbReference type="InterPro" id="IPR000086">
    <property type="entry name" value="NUDIX_hydrolase_dom"/>
</dbReference>